<evidence type="ECO:0000313" key="3">
    <source>
        <dbReference type="Proteomes" id="UP000181951"/>
    </source>
</evidence>
<gene>
    <name evidence="2" type="ORF">SAMN05216267_1001111</name>
</gene>
<keyword evidence="3" id="KW-1185">Reference proteome</keyword>
<sequence length="303" mass="30872">MNDTQGVPAPPPDRDLPDHRRIREDLMMKIDPDDKHTSTARRWGVPLGIAAGVAAMSIGAVAVFGGEGAAAPVRAGAGAGGSATSPAASPSQTHVSPSAGTGSAGTRTAPATPGSFTVTSTTTTPIDAGTVARILASCLGSDASRYHAVIAVRTPVATRDWDGAVVAVDSGGRYVQCETKGDRGTSQDVPPTFINDRLWGTGHLVEYFDSTGGQAGPGKYLSLGAGHVTSKAAKVTISYGEDRTEYPAVLGGGAFFYAAAFSGTASAHTPFSAATAPYVHAYDAAGKEIYDQTKDPRFTGTGK</sequence>
<dbReference type="EMBL" id="FODD01000001">
    <property type="protein sequence ID" value="SEN06636.1"/>
    <property type="molecule type" value="Genomic_DNA"/>
</dbReference>
<proteinExistence type="predicted"/>
<accession>A0A1H8DHI4</accession>
<feature type="region of interest" description="Disordered" evidence="1">
    <location>
        <begin position="1"/>
        <end position="39"/>
    </location>
</feature>
<feature type="compositionally biased region" description="Basic and acidic residues" evidence="1">
    <location>
        <begin position="12"/>
        <end position="37"/>
    </location>
</feature>
<dbReference type="Proteomes" id="UP000181951">
    <property type="component" value="Unassembled WGS sequence"/>
</dbReference>
<dbReference type="STRING" id="310780.SAMN05216267_1001111"/>
<feature type="compositionally biased region" description="Low complexity" evidence="1">
    <location>
        <begin position="74"/>
        <end position="91"/>
    </location>
</feature>
<dbReference type="OrthoDB" id="4326709at2"/>
<protein>
    <submittedName>
        <fullName evidence="2">Uncharacterized protein</fullName>
    </submittedName>
</protein>
<dbReference type="AlphaFoldDB" id="A0A1H8DHI4"/>
<feature type="compositionally biased region" description="Polar residues" evidence="1">
    <location>
        <begin position="92"/>
        <end position="106"/>
    </location>
</feature>
<evidence type="ECO:0000256" key="1">
    <source>
        <dbReference type="SAM" id="MobiDB-lite"/>
    </source>
</evidence>
<dbReference type="RefSeq" id="WP_107451485.1">
    <property type="nucleotide sequence ID" value="NZ_FODD01000001.1"/>
</dbReference>
<organism evidence="2 3">
    <name type="scientific">Actinacidiphila rubida</name>
    <dbReference type="NCBI Taxonomy" id="310780"/>
    <lineage>
        <taxon>Bacteria</taxon>
        <taxon>Bacillati</taxon>
        <taxon>Actinomycetota</taxon>
        <taxon>Actinomycetes</taxon>
        <taxon>Kitasatosporales</taxon>
        <taxon>Streptomycetaceae</taxon>
        <taxon>Actinacidiphila</taxon>
    </lineage>
</organism>
<reference evidence="2 3" key="1">
    <citation type="submission" date="2016-10" db="EMBL/GenBank/DDBJ databases">
        <authorList>
            <person name="de Groot N.N."/>
        </authorList>
    </citation>
    <scope>NUCLEOTIDE SEQUENCE [LARGE SCALE GENOMIC DNA]</scope>
    <source>
        <strain evidence="2 3">CGMCC 4.2026</strain>
    </source>
</reference>
<name>A0A1H8DHI4_9ACTN</name>
<feature type="region of interest" description="Disordered" evidence="1">
    <location>
        <begin position="74"/>
        <end position="123"/>
    </location>
</feature>
<evidence type="ECO:0000313" key="2">
    <source>
        <dbReference type="EMBL" id="SEN06636.1"/>
    </source>
</evidence>
<feature type="compositionally biased region" description="Low complexity" evidence="1">
    <location>
        <begin position="112"/>
        <end position="123"/>
    </location>
</feature>